<dbReference type="Proteomes" id="UP001154252">
    <property type="component" value="Unassembled WGS sequence"/>
</dbReference>
<feature type="compositionally biased region" description="Basic and acidic residues" evidence="1">
    <location>
        <begin position="632"/>
        <end position="642"/>
    </location>
</feature>
<comment type="caution">
    <text evidence="2">The sequence shown here is derived from an EMBL/GenBank/DDBJ whole genome shotgun (WGS) entry which is preliminary data.</text>
</comment>
<feature type="compositionally biased region" description="Low complexity" evidence="1">
    <location>
        <begin position="745"/>
        <end position="758"/>
    </location>
</feature>
<evidence type="ECO:0008006" key="4">
    <source>
        <dbReference type="Google" id="ProtNLM"/>
    </source>
</evidence>
<reference evidence="2" key="1">
    <citation type="submission" date="2021-07" db="EMBL/GenBank/DDBJ databases">
        <authorList>
            <person name="Branca A.L. A."/>
        </authorList>
    </citation>
    <scope>NUCLEOTIDE SEQUENCE</scope>
</reference>
<organism evidence="2 3">
    <name type="scientific">Penicillium egyptiacum</name>
    <dbReference type="NCBI Taxonomy" id="1303716"/>
    <lineage>
        <taxon>Eukaryota</taxon>
        <taxon>Fungi</taxon>
        <taxon>Dikarya</taxon>
        <taxon>Ascomycota</taxon>
        <taxon>Pezizomycotina</taxon>
        <taxon>Eurotiomycetes</taxon>
        <taxon>Eurotiomycetidae</taxon>
        <taxon>Eurotiales</taxon>
        <taxon>Aspergillaceae</taxon>
        <taxon>Penicillium</taxon>
    </lineage>
</organism>
<feature type="compositionally biased region" description="Polar residues" evidence="1">
    <location>
        <begin position="218"/>
        <end position="227"/>
    </location>
</feature>
<feature type="region of interest" description="Disordered" evidence="1">
    <location>
        <begin position="210"/>
        <end position="235"/>
    </location>
</feature>
<proteinExistence type="predicted"/>
<evidence type="ECO:0000256" key="1">
    <source>
        <dbReference type="SAM" id="MobiDB-lite"/>
    </source>
</evidence>
<dbReference type="PANTHER" id="PTHR37535">
    <property type="entry name" value="FLUG DOMAIN PROTEIN"/>
    <property type="match status" value="1"/>
</dbReference>
<feature type="region of interest" description="Disordered" evidence="1">
    <location>
        <begin position="734"/>
        <end position="764"/>
    </location>
</feature>
<accession>A0A9W4KQB7</accession>
<gene>
    <name evidence="2" type="ORF">PEGY_LOCUS11003</name>
</gene>
<evidence type="ECO:0000313" key="2">
    <source>
        <dbReference type="EMBL" id="CAG8910200.1"/>
    </source>
</evidence>
<keyword evidence="3" id="KW-1185">Reference proteome</keyword>
<evidence type="ECO:0000313" key="3">
    <source>
        <dbReference type="Proteomes" id="UP001154252"/>
    </source>
</evidence>
<dbReference type="OrthoDB" id="4485682at2759"/>
<sequence>MTPPPLPPANPDEHQYWTDPILCEETRTRLEHFRNLGWLPPNYKPRTLEGLAVVERYCAHSNEDYVEYLLSEDKAIYMNFLDWMSRTSREKRLQTYDEYWRRLCQYFGLFARRPVNHHVHEQMRRVCLSFLFYSYTWILNRQQYLEQVFPAERKISRRVKKKSTLDIDDFCVLLRHHWVHSSFFRHGSMIIQQAVIMLWSSITGTRPGVLLPQRDATNDPNASQDGSLSLGPRKRKRGDSFKSVFLNGFHPATFPILYVTGISSSFTSETQRMVETFSVPSLNFVILRAGQRVLMGKTKFFMHGDYQLAYCPIAQIVSLAFRDDAFENELTPELIWRIKVPKRTRALPLRWKKDKLNLPLLRRVVRTQYGYGVHPTLPMTYDSSRLALKDLGEDGGFEDNLGHYNFRRWTANEANRHFTSQERKRVLGQSGDFIFEKHYQAEFIQRDLQHVILLRPPQEGLLQTAAGMLRNRAPLAPSNITDEQLRAIRRHPEILELRREKREKLTKLGKALRDNTRQTARKDYFHTAPILEIDRQIQQLLGKSGAENCDADSTKDGDEDWQSPIPDYVFPERARLVESFYGPEGECFDEDRLLAKRIQVTEDPVALSHLCEPNRQGKRANWDGDDEQSETSEGKEAFLSEEKSPECPTDVCIICCGISRRSPSNPHPHKVPSKRKDSLRRHLIGHLMNAHDGVRCTWETCSKLPTFIDIAEFLAHAANIHHYDLHIKLERIPKRRKPSRDETPSFSSSSMSLRSSRSATETPASSVDIEIGNINPRLLAASNTKYNETCRRSQRLNSH</sequence>
<dbReference type="Pfam" id="PF11917">
    <property type="entry name" value="DUF3435"/>
    <property type="match status" value="1"/>
</dbReference>
<dbReference type="AlphaFoldDB" id="A0A9W4KQB7"/>
<dbReference type="PANTHER" id="PTHR37535:SF4">
    <property type="entry name" value="FLUG DOMAIN-CONTAINING PROTEIN"/>
    <property type="match status" value="1"/>
</dbReference>
<dbReference type="EMBL" id="CAJVRC010000907">
    <property type="protein sequence ID" value="CAG8910200.1"/>
    <property type="molecule type" value="Genomic_DNA"/>
</dbReference>
<feature type="region of interest" description="Disordered" evidence="1">
    <location>
        <begin position="616"/>
        <end position="642"/>
    </location>
</feature>
<name>A0A9W4KQB7_9EURO</name>
<dbReference type="InterPro" id="IPR021842">
    <property type="entry name" value="DUF3435"/>
</dbReference>
<protein>
    <recommendedName>
        <fullName evidence="4">FluG domain-containing protein</fullName>
    </recommendedName>
</protein>